<sequence>MILHYYPIDVSAIPVQPMQVEDNLAQTEKQVEDHQNSSFWKGKDVSASVPQVYTDEEERATTINYLKNCSAAMEEPFIEVVSKKNKKRMGSCSNVIFRTHVEFNRRQANGVAHELARVAPSHASSHVYDDVPSCIRYLIANEKQ</sequence>
<evidence type="ECO:0000313" key="3">
    <source>
        <dbReference type="Proteomes" id="UP000002051"/>
    </source>
</evidence>
<dbReference type="PaxDb" id="3880-AES66457"/>
<dbReference type="EMBL" id="CM001217">
    <property type="protein sequence ID" value="KEH41593.1"/>
    <property type="molecule type" value="Genomic_DNA"/>
</dbReference>
<reference evidence="1 3" key="2">
    <citation type="journal article" date="2014" name="BMC Genomics">
        <title>An improved genome release (version Mt4.0) for the model legume Medicago truncatula.</title>
        <authorList>
            <person name="Tang H."/>
            <person name="Krishnakumar V."/>
            <person name="Bidwell S."/>
            <person name="Rosen B."/>
            <person name="Chan A."/>
            <person name="Zhou S."/>
            <person name="Gentzbittel L."/>
            <person name="Childs K.L."/>
            <person name="Yandell M."/>
            <person name="Gundlach H."/>
            <person name="Mayer K.F."/>
            <person name="Schwartz D.C."/>
            <person name="Town C.D."/>
        </authorList>
    </citation>
    <scope>GENOME REANNOTATION</scope>
    <source>
        <strain evidence="1">A17</strain>
        <strain evidence="2 3">cv. Jemalong A17</strain>
    </source>
</reference>
<evidence type="ECO:0000313" key="2">
    <source>
        <dbReference type="EnsemblPlants" id="KEH41593"/>
    </source>
</evidence>
<protein>
    <submittedName>
        <fullName evidence="1 2">Uncharacterized protein</fullName>
    </submittedName>
</protein>
<name>A0A072VJH9_MEDTR</name>
<proteinExistence type="predicted"/>
<organism evidence="1 3">
    <name type="scientific">Medicago truncatula</name>
    <name type="common">Barrel medic</name>
    <name type="synonym">Medicago tribuloides</name>
    <dbReference type="NCBI Taxonomy" id="3880"/>
    <lineage>
        <taxon>Eukaryota</taxon>
        <taxon>Viridiplantae</taxon>
        <taxon>Streptophyta</taxon>
        <taxon>Embryophyta</taxon>
        <taxon>Tracheophyta</taxon>
        <taxon>Spermatophyta</taxon>
        <taxon>Magnoliopsida</taxon>
        <taxon>eudicotyledons</taxon>
        <taxon>Gunneridae</taxon>
        <taxon>Pentapetalae</taxon>
        <taxon>rosids</taxon>
        <taxon>fabids</taxon>
        <taxon>Fabales</taxon>
        <taxon>Fabaceae</taxon>
        <taxon>Papilionoideae</taxon>
        <taxon>50 kb inversion clade</taxon>
        <taxon>NPAAA clade</taxon>
        <taxon>Hologalegina</taxon>
        <taxon>IRL clade</taxon>
        <taxon>Trifolieae</taxon>
        <taxon>Medicago</taxon>
    </lineage>
</organism>
<keyword evidence="3" id="KW-1185">Reference proteome</keyword>
<evidence type="ECO:0000313" key="1">
    <source>
        <dbReference type="EMBL" id="KEH41593.1"/>
    </source>
</evidence>
<reference evidence="2" key="3">
    <citation type="submission" date="2015-04" db="UniProtKB">
        <authorList>
            <consortium name="EnsemblPlants"/>
        </authorList>
    </citation>
    <scope>IDENTIFICATION</scope>
    <source>
        <strain evidence="2">cv. Jemalong A17</strain>
    </source>
</reference>
<dbReference type="Proteomes" id="UP000002051">
    <property type="component" value="Unassembled WGS sequence"/>
</dbReference>
<accession>A0A072VJH9</accession>
<dbReference type="AlphaFoldDB" id="A0A072VJH9"/>
<gene>
    <name evidence="1" type="ordered locus">MTR_1g052605</name>
</gene>
<dbReference type="EnsemblPlants" id="KEH41593">
    <property type="protein sequence ID" value="KEH41593"/>
    <property type="gene ID" value="MTR_1g052605"/>
</dbReference>
<dbReference type="HOGENOM" id="CLU_1799316_0_0_1"/>
<reference evidence="1 3" key="1">
    <citation type="journal article" date="2011" name="Nature">
        <title>The Medicago genome provides insight into the evolution of rhizobial symbioses.</title>
        <authorList>
            <person name="Young N.D."/>
            <person name="Debelle F."/>
            <person name="Oldroyd G.E."/>
            <person name="Geurts R."/>
            <person name="Cannon S.B."/>
            <person name="Udvardi M.K."/>
            <person name="Benedito V.A."/>
            <person name="Mayer K.F."/>
            <person name="Gouzy J."/>
            <person name="Schoof H."/>
            <person name="Van de Peer Y."/>
            <person name="Proost S."/>
            <person name="Cook D.R."/>
            <person name="Meyers B.C."/>
            <person name="Spannagl M."/>
            <person name="Cheung F."/>
            <person name="De Mita S."/>
            <person name="Krishnakumar V."/>
            <person name="Gundlach H."/>
            <person name="Zhou S."/>
            <person name="Mudge J."/>
            <person name="Bharti A.K."/>
            <person name="Murray J.D."/>
            <person name="Naoumkina M.A."/>
            <person name="Rosen B."/>
            <person name="Silverstein K.A."/>
            <person name="Tang H."/>
            <person name="Rombauts S."/>
            <person name="Zhao P.X."/>
            <person name="Zhou P."/>
            <person name="Barbe V."/>
            <person name="Bardou P."/>
            <person name="Bechner M."/>
            <person name="Bellec A."/>
            <person name="Berger A."/>
            <person name="Berges H."/>
            <person name="Bidwell S."/>
            <person name="Bisseling T."/>
            <person name="Choisne N."/>
            <person name="Couloux A."/>
            <person name="Denny R."/>
            <person name="Deshpande S."/>
            <person name="Dai X."/>
            <person name="Doyle J.J."/>
            <person name="Dudez A.M."/>
            <person name="Farmer A.D."/>
            <person name="Fouteau S."/>
            <person name="Franken C."/>
            <person name="Gibelin C."/>
            <person name="Gish J."/>
            <person name="Goldstein S."/>
            <person name="Gonzalez A.J."/>
            <person name="Green P.J."/>
            <person name="Hallab A."/>
            <person name="Hartog M."/>
            <person name="Hua A."/>
            <person name="Humphray S.J."/>
            <person name="Jeong D.H."/>
            <person name="Jing Y."/>
            <person name="Jocker A."/>
            <person name="Kenton S.M."/>
            <person name="Kim D.J."/>
            <person name="Klee K."/>
            <person name="Lai H."/>
            <person name="Lang C."/>
            <person name="Lin S."/>
            <person name="Macmil S.L."/>
            <person name="Magdelenat G."/>
            <person name="Matthews L."/>
            <person name="McCorrison J."/>
            <person name="Monaghan E.L."/>
            <person name="Mun J.H."/>
            <person name="Najar F.Z."/>
            <person name="Nicholson C."/>
            <person name="Noirot C."/>
            <person name="O'Bleness M."/>
            <person name="Paule C.R."/>
            <person name="Poulain J."/>
            <person name="Prion F."/>
            <person name="Qin B."/>
            <person name="Qu C."/>
            <person name="Retzel E.F."/>
            <person name="Riddle C."/>
            <person name="Sallet E."/>
            <person name="Samain S."/>
            <person name="Samson N."/>
            <person name="Sanders I."/>
            <person name="Saurat O."/>
            <person name="Scarpelli C."/>
            <person name="Schiex T."/>
            <person name="Segurens B."/>
            <person name="Severin A.J."/>
            <person name="Sherrier D.J."/>
            <person name="Shi R."/>
            <person name="Sims S."/>
            <person name="Singer S.R."/>
            <person name="Sinharoy S."/>
            <person name="Sterck L."/>
            <person name="Viollet A."/>
            <person name="Wang B.B."/>
            <person name="Wang K."/>
            <person name="Wang M."/>
            <person name="Wang X."/>
            <person name="Warfsmann J."/>
            <person name="Weissenbach J."/>
            <person name="White D.D."/>
            <person name="White J.D."/>
            <person name="Wiley G.B."/>
            <person name="Wincker P."/>
            <person name="Xing Y."/>
            <person name="Yang L."/>
            <person name="Yao Z."/>
            <person name="Ying F."/>
            <person name="Zhai J."/>
            <person name="Zhou L."/>
            <person name="Zuber A."/>
            <person name="Denarie J."/>
            <person name="Dixon R.A."/>
            <person name="May G.D."/>
            <person name="Schwartz D.C."/>
            <person name="Rogers J."/>
            <person name="Quetier F."/>
            <person name="Town C.D."/>
            <person name="Roe B.A."/>
        </authorList>
    </citation>
    <scope>NUCLEOTIDE SEQUENCE [LARGE SCALE GENOMIC DNA]</scope>
    <source>
        <strain evidence="1">A17</strain>
        <strain evidence="2 3">cv. Jemalong A17</strain>
    </source>
</reference>